<dbReference type="AlphaFoldDB" id="A0A511R6B6"/>
<dbReference type="EMBL" id="BJXL01000183">
    <property type="protein sequence ID" value="GEM85168.1"/>
    <property type="molecule type" value="Genomic_DNA"/>
</dbReference>
<name>A0A511R6B6_9DEIN</name>
<evidence type="ECO:0008006" key="3">
    <source>
        <dbReference type="Google" id="ProtNLM"/>
    </source>
</evidence>
<evidence type="ECO:0000313" key="2">
    <source>
        <dbReference type="Proteomes" id="UP000321197"/>
    </source>
</evidence>
<comment type="caution">
    <text evidence="1">The sequence shown here is derived from an EMBL/GenBank/DDBJ whole genome shotgun (WGS) entry which is preliminary data.</text>
</comment>
<protein>
    <recommendedName>
        <fullName evidence="3">DUF2993 domain-containing protein</fullName>
    </recommendedName>
</protein>
<dbReference type="Proteomes" id="UP000321197">
    <property type="component" value="Unassembled WGS sequence"/>
</dbReference>
<dbReference type="OrthoDB" id="27138at2"/>
<dbReference type="RefSeq" id="WP_119342131.1">
    <property type="nucleotide sequence ID" value="NZ_BJXL01000183.1"/>
</dbReference>
<evidence type="ECO:0000313" key="1">
    <source>
        <dbReference type="EMBL" id="GEM85168.1"/>
    </source>
</evidence>
<gene>
    <name evidence="1" type="ORF">MHY01S_33340</name>
</gene>
<proteinExistence type="predicted"/>
<organism evidence="1 2">
    <name type="scientific">Meiothermus hypogaeus NBRC 106114</name>
    <dbReference type="NCBI Taxonomy" id="1227553"/>
    <lineage>
        <taxon>Bacteria</taxon>
        <taxon>Thermotogati</taxon>
        <taxon>Deinococcota</taxon>
        <taxon>Deinococci</taxon>
        <taxon>Thermales</taxon>
        <taxon>Thermaceae</taxon>
        <taxon>Meiothermus</taxon>
    </lineage>
</organism>
<accession>A0A511R6B6</accession>
<sequence>MPLLQARMELQLEQTLLQGWLQHQLASVDLPLKLLRFPLGRLQGGKLRSFELSENRCELEVKFASGPAMKLGVLALGYIPESQIWRLRVEHLHFSGFRGAPVLNQVPGKVLEIAAAQAKQRLPGLLELGGNMELKLYLKPLLQKGLQEASLRQRLGVLGLEASPIVRVEKLEFRPGWLGLSLSASG</sequence>
<reference evidence="1 2" key="1">
    <citation type="submission" date="2019-07" db="EMBL/GenBank/DDBJ databases">
        <title>Whole genome shotgun sequence of Meiothermus hypogaeus NBRC 106114.</title>
        <authorList>
            <person name="Hosoyama A."/>
            <person name="Uohara A."/>
            <person name="Ohji S."/>
            <person name="Ichikawa N."/>
        </authorList>
    </citation>
    <scope>NUCLEOTIDE SEQUENCE [LARGE SCALE GENOMIC DNA]</scope>
    <source>
        <strain evidence="1 2">NBRC 106114</strain>
    </source>
</reference>